<sequence>MKQAPISLGFILAPEFTLSAFSNFLDAFRLASDDGDASRQIRFKWDVISPNGHYIKSSTGIEVLPTAKLDSEVHYDYLIVVGGVLRSHLHLDEDLTRFMKHHFIQKTPMVALCTGTFLLAKEQLINGFQVSVNWFHINHFKHEYPLVDASCDQLYIHDRHLYSCAGGVGVAQLAAHLIALHYGREIAEKSLRIMIEDVKPDGKNKQPSPILVNRVNNPYVKSAMSIIEKNLKDPLPIDAIAKRIDLSTRQLERLFLAETNITPTAYSLKARLNLALKYLLNTDYSVNHIAQETGFISSSHFSKAFRKEYNLSATEMRKKSSCLPIPE</sequence>
<keyword evidence="3" id="KW-0804">Transcription</keyword>
<dbReference type="Pfam" id="PF01965">
    <property type="entry name" value="DJ-1_PfpI"/>
    <property type="match status" value="1"/>
</dbReference>
<protein>
    <submittedName>
        <fullName evidence="5">GlxA family transcriptional regulator</fullName>
    </submittedName>
</protein>
<proteinExistence type="predicted"/>
<dbReference type="InterPro" id="IPR029062">
    <property type="entry name" value="Class_I_gatase-like"/>
</dbReference>
<dbReference type="Gene3D" id="3.40.50.880">
    <property type="match status" value="1"/>
</dbReference>
<dbReference type="InterPro" id="IPR009057">
    <property type="entry name" value="Homeodomain-like_sf"/>
</dbReference>
<dbReference type="Gene3D" id="1.10.10.60">
    <property type="entry name" value="Homeodomain-like"/>
    <property type="match status" value="1"/>
</dbReference>
<evidence type="ECO:0000256" key="3">
    <source>
        <dbReference type="ARBA" id="ARBA00023163"/>
    </source>
</evidence>
<evidence type="ECO:0000313" key="5">
    <source>
        <dbReference type="EMBL" id="MCB6182082.1"/>
    </source>
</evidence>
<keyword evidence="6" id="KW-1185">Reference proteome</keyword>
<keyword evidence="1" id="KW-0805">Transcription regulation</keyword>
<reference evidence="5" key="1">
    <citation type="submission" date="2021-10" db="EMBL/GenBank/DDBJ databases">
        <title>The complete genome sequence of Leeia sp. TBRC 13508.</title>
        <authorList>
            <person name="Charoenyingcharoen P."/>
            <person name="Yukphan P."/>
        </authorList>
    </citation>
    <scope>NUCLEOTIDE SEQUENCE</scope>
    <source>
        <strain evidence="5">TBRC 13508</strain>
    </source>
</reference>
<dbReference type="Proteomes" id="UP001165395">
    <property type="component" value="Unassembled WGS sequence"/>
</dbReference>
<dbReference type="SUPFAM" id="SSF52317">
    <property type="entry name" value="Class I glutamine amidotransferase-like"/>
    <property type="match status" value="1"/>
</dbReference>
<dbReference type="InterPro" id="IPR002818">
    <property type="entry name" value="DJ-1/PfpI"/>
</dbReference>
<dbReference type="SMART" id="SM00342">
    <property type="entry name" value="HTH_ARAC"/>
    <property type="match status" value="1"/>
</dbReference>
<dbReference type="InterPro" id="IPR018060">
    <property type="entry name" value="HTH_AraC"/>
</dbReference>
<dbReference type="PANTHER" id="PTHR43280">
    <property type="entry name" value="ARAC-FAMILY TRANSCRIPTIONAL REGULATOR"/>
    <property type="match status" value="1"/>
</dbReference>
<dbReference type="SUPFAM" id="SSF46689">
    <property type="entry name" value="Homeodomain-like"/>
    <property type="match status" value="2"/>
</dbReference>
<dbReference type="PROSITE" id="PS01124">
    <property type="entry name" value="HTH_ARAC_FAMILY_2"/>
    <property type="match status" value="1"/>
</dbReference>
<dbReference type="CDD" id="cd03136">
    <property type="entry name" value="GATase1_AraC_ArgR_like"/>
    <property type="match status" value="1"/>
</dbReference>
<dbReference type="EMBL" id="JAJBZT010000001">
    <property type="protein sequence ID" value="MCB6182082.1"/>
    <property type="molecule type" value="Genomic_DNA"/>
</dbReference>
<evidence type="ECO:0000256" key="2">
    <source>
        <dbReference type="ARBA" id="ARBA00023125"/>
    </source>
</evidence>
<feature type="domain" description="HTH araC/xylS-type" evidence="4">
    <location>
        <begin position="221"/>
        <end position="319"/>
    </location>
</feature>
<keyword evidence="2" id="KW-0238">DNA-binding</keyword>
<dbReference type="Pfam" id="PF12833">
    <property type="entry name" value="HTH_18"/>
    <property type="match status" value="1"/>
</dbReference>
<name>A0ABS8D1L9_9NEIS</name>
<evidence type="ECO:0000256" key="1">
    <source>
        <dbReference type="ARBA" id="ARBA00023015"/>
    </source>
</evidence>
<organism evidence="5 6">
    <name type="scientific">Leeia speluncae</name>
    <dbReference type="NCBI Taxonomy" id="2884804"/>
    <lineage>
        <taxon>Bacteria</taxon>
        <taxon>Pseudomonadati</taxon>
        <taxon>Pseudomonadota</taxon>
        <taxon>Betaproteobacteria</taxon>
        <taxon>Neisseriales</taxon>
        <taxon>Leeiaceae</taxon>
        <taxon>Leeia</taxon>
    </lineage>
</organism>
<accession>A0ABS8D1L9</accession>
<comment type="caution">
    <text evidence="5">The sequence shown here is derived from an EMBL/GenBank/DDBJ whole genome shotgun (WGS) entry which is preliminary data.</text>
</comment>
<gene>
    <name evidence="5" type="ORF">LIN78_00735</name>
</gene>
<evidence type="ECO:0000313" key="6">
    <source>
        <dbReference type="Proteomes" id="UP001165395"/>
    </source>
</evidence>
<dbReference type="RefSeq" id="WP_227177502.1">
    <property type="nucleotide sequence ID" value="NZ_JAJBZT010000001.1"/>
</dbReference>
<dbReference type="PANTHER" id="PTHR43280:SF2">
    <property type="entry name" value="HTH-TYPE TRANSCRIPTIONAL REGULATOR EXSA"/>
    <property type="match status" value="1"/>
</dbReference>
<evidence type="ECO:0000259" key="4">
    <source>
        <dbReference type="PROSITE" id="PS01124"/>
    </source>
</evidence>